<evidence type="ECO:0000313" key="3">
    <source>
        <dbReference type="Proteomes" id="UP001153269"/>
    </source>
</evidence>
<keyword evidence="3" id="KW-1185">Reference proteome</keyword>
<accession>A0A9N7VN44</accession>
<proteinExistence type="predicted"/>
<reference evidence="2" key="1">
    <citation type="submission" date="2020-03" db="EMBL/GenBank/DDBJ databases">
        <authorList>
            <person name="Weist P."/>
        </authorList>
    </citation>
    <scope>NUCLEOTIDE SEQUENCE</scope>
</reference>
<feature type="region of interest" description="Disordered" evidence="1">
    <location>
        <begin position="1"/>
        <end position="30"/>
    </location>
</feature>
<name>A0A9N7VN44_PLEPL</name>
<protein>
    <submittedName>
        <fullName evidence="2">Uncharacterized protein</fullName>
    </submittedName>
</protein>
<sequence>MEQQQPEAETCLLLPGGDSRREQAGQRGEGCSRAASSVPARWCKKIKYTTCRCFTRNHHHTAAGLPLRCRRAHAPVGGCSSEDRPPARSALPRWFELRRSLSPYWSRRAALKPVPSSGGGRAGQIKRNAWILVIKVQGQEEELGGVMLWGSEPQASATLCTGTHPVFLLLQRLLGGIVQREGPAATPRLESVGESKLKLLPPLFGFVSPFKSAGWLRGSPGRLGN</sequence>
<evidence type="ECO:0000256" key="1">
    <source>
        <dbReference type="SAM" id="MobiDB-lite"/>
    </source>
</evidence>
<dbReference type="Proteomes" id="UP001153269">
    <property type="component" value="Unassembled WGS sequence"/>
</dbReference>
<dbReference type="EMBL" id="CADEAL010004123">
    <property type="protein sequence ID" value="CAB1452307.1"/>
    <property type="molecule type" value="Genomic_DNA"/>
</dbReference>
<dbReference type="AlphaFoldDB" id="A0A9N7VN44"/>
<evidence type="ECO:0000313" key="2">
    <source>
        <dbReference type="EMBL" id="CAB1452307.1"/>
    </source>
</evidence>
<organism evidence="2 3">
    <name type="scientific">Pleuronectes platessa</name>
    <name type="common">European plaice</name>
    <dbReference type="NCBI Taxonomy" id="8262"/>
    <lineage>
        <taxon>Eukaryota</taxon>
        <taxon>Metazoa</taxon>
        <taxon>Chordata</taxon>
        <taxon>Craniata</taxon>
        <taxon>Vertebrata</taxon>
        <taxon>Euteleostomi</taxon>
        <taxon>Actinopterygii</taxon>
        <taxon>Neopterygii</taxon>
        <taxon>Teleostei</taxon>
        <taxon>Neoteleostei</taxon>
        <taxon>Acanthomorphata</taxon>
        <taxon>Carangaria</taxon>
        <taxon>Pleuronectiformes</taxon>
        <taxon>Pleuronectoidei</taxon>
        <taxon>Pleuronectidae</taxon>
        <taxon>Pleuronectes</taxon>
    </lineage>
</organism>
<comment type="caution">
    <text evidence="2">The sequence shown here is derived from an EMBL/GenBank/DDBJ whole genome shotgun (WGS) entry which is preliminary data.</text>
</comment>
<gene>
    <name evidence="2" type="ORF">PLEPLA_LOCUS40047</name>
</gene>